<sequence>MNNKLTIQQPGPLVPRKGNAFSRWLGRSVLGVMGWKLDGEFPNLSRFVACVAPHTSNWDFVIGLATVFALGLKVSFLGKHSLFIGPFGWWLRHMGGIAVDRRASHGVVQQVCERIAAEPTILAVAPEGTRKKVKRWKTGFLNIARNSDIPVLLIYFDYKHKVIGFGPLHKIGDDIDAEMAKIRAFYANIYARHPEKA</sequence>
<reference evidence="5 6" key="1">
    <citation type="submission" date="2015-12" db="EMBL/GenBank/DDBJ databases">
        <title>Complete genome of Lacimicrobium alkaliphilum KCTC 32984.</title>
        <authorList>
            <person name="Kim S.-G."/>
            <person name="Lee Y.-J."/>
        </authorList>
    </citation>
    <scope>NUCLEOTIDE SEQUENCE [LARGE SCALE GENOMIC DNA]</scope>
    <source>
        <strain evidence="5 6">YelD216</strain>
    </source>
</reference>
<gene>
    <name evidence="5" type="ORF">AT746_10785</name>
</gene>
<dbReference type="Pfam" id="PF01553">
    <property type="entry name" value="Acyltransferase"/>
    <property type="match status" value="1"/>
</dbReference>
<dbReference type="RefSeq" id="WP_062480188.1">
    <property type="nucleotide sequence ID" value="NZ_CP013650.1"/>
</dbReference>
<organism evidence="5 6">
    <name type="scientific">Lacimicrobium alkaliphilum</name>
    <dbReference type="NCBI Taxonomy" id="1526571"/>
    <lineage>
        <taxon>Bacteria</taxon>
        <taxon>Pseudomonadati</taxon>
        <taxon>Pseudomonadota</taxon>
        <taxon>Gammaproteobacteria</taxon>
        <taxon>Alteromonadales</taxon>
        <taxon>Alteromonadaceae</taxon>
        <taxon>Lacimicrobium</taxon>
    </lineage>
</organism>
<dbReference type="Proteomes" id="UP000068447">
    <property type="component" value="Chromosome"/>
</dbReference>
<accession>A0A0U2Z8E4</accession>
<proteinExistence type="predicted"/>
<dbReference type="SUPFAM" id="SSF69593">
    <property type="entry name" value="Glycerol-3-phosphate (1)-acyltransferase"/>
    <property type="match status" value="1"/>
</dbReference>
<dbReference type="EMBL" id="CP013650">
    <property type="protein sequence ID" value="ALS98708.1"/>
    <property type="molecule type" value="Genomic_DNA"/>
</dbReference>
<dbReference type="PANTHER" id="PTHR10434:SF9">
    <property type="entry name" value="PHOSPHOLIPID_GLYCEROL ACYLTRANSFERASE DOMAIN-CONTAINING PROTEIN"/>
    <property type="match status" value="1"/>
</dbReference>
<comment type="pathway">
    <text evidence="1">Lipid metabolism.</text>
</comment>
<dbReference type="GO" id="GO:0003841">
    <property type="term" value="F:1-acylglycerol-3-phosphate O-acyltransferase activity"/>
    <property type="evidence" value="ECO:0007669"/>
    <property type="project" value="TreeGrafter"/>
</dbReference>
<keyword evidence="6" id="KW-1185">Reference proteome</keyword>
<evidence type="ECO:0000256" key="1">
    <source>
        <dbReference type="ARBA" id="ARBA00005189"/>
    </source>
</evidence>
<name>A0A0U2Z8E4_9ALTE</name>
<evidence type="ECO:0000313" key="6">
    <source>
        <dbReference type="Proteomes" id="UP000068447"/>
    </source>
</evidence>
<dbReference type="AlphaFoldDB" id="A0A0U2Z8E4"/>
<protein>
    <submittedName>
        <fullName evidence="5">Acyltransferase</fullName>
    </submittedName>
</protein>
<dbReference type="CDD" id="cd07988">
    <property type="entry name" value="LPLAT_ABO13168-like"/>
    <property type="match status" value="1"/>
</dbReference>
<evidence type="ECO:0000259" key="4">
    <source>
        <dbReference type="SMART" id="SM00563"/>
    </source>
</evidence>
<dbReference type="InterPro" id="IPR002123">
    <property type="entry name" value="Plipid/glycerol_acylTrfase"/>
</dbReference>
<dbReference type="PANTHER" id="PTHR10434">
    <property type="entry name" value="1-ACYL-SN-GLYCEROL-3-PHOSPHATE ACYLTRANSFERASE"/>
    <property type="match status" value="1"/>
</dbReference>
<dbReference type="SMART" id="SM00563">
    <property type="entry name" value="PlsC"/>
    <property type="match status" value="1"/>
</dbReference>
<keyword evidence="3 5" id="KW-0012">Acyltransferase</keyword>
<evidence type="ECO:0000313" key="5">
    <source>
        <dbReference type="EMBL" id="ALS98708.1"/>
    </source>
</evidence>
<dbReference type="GO" id="GO:0006654">
    <property type="term" value="P:phosphatidic acid biosynthetic process"/>
    <property type="evidence" value="ECO:0007669"/>
    <property type="project" value="TreeGrafter"/>
</dbReference>
<evidence type="ECO:0000256" key="3">
    <source>
        <dbReference type="ARBA" id="ARBA00023315"/>
    </source>
</evidence>
<dbReference type="STRING" id="1526571.AT746_10785"/>
<evidence type="ECO:0000256" key="2">
    <source>
        <dbReference type="ARBA" id="ARBA00022679"/>
    </source>
</evidence>
<feature type="domain" description="Phospholipid/glycerol acyltransferase" evidence="4">
    <location>
        <begin position="48"/>
        <end position="159"/>
    </location>
</feature>
<keyword evidence="2 5" id="KW-0808">Transferase</keyword>
<dbReference type="KEGG" id="lal:AT746_10785"/>